<accession>A0A371FIM9</accession>
<dbReference type="PANTHER" id="PTHR33270">
    <property type="entry name" value="BNAC05G50380D PROTEIN"/>
    <property type="match status" value="1"/>
</dbReference>
<dbReference type="AlphaFoldDB" id="A0A371FIM9"/>
<dbReference type="Proteomes" id="UP000257109">
    <property type="component" value="Unassembled WGS sequence"/>
</dbReference>
<name>A0A371FIM9_MUCPR</name>
<dbReference type="STRING" id="157652.A0A371FIM9"/>
<dbReference type="Pfam" id="PF23156">
    <property type="entry name" value="DUF7054"/>
    <property type="match status" value="1"/>
</dbReference>
<comment type="caution">
    <text evidence="2">The sequence shown here is derived from an EMBL/GenBank/DDBJ whole genome shotgun (WGS) entry which is preliminary data.</text>
</comment>
<evidence type="ECO:0000313" key="2">
    <source>
        <dbReference type="EMBL" id="RDX78168.1"/>
    </source>
</evidence>
<keyword evidence="3" id="KW-1185">Reference proteome</keyword>
<dbReference type="PANTHER" id="PTHR33270:SF7">
    <property type="entry name" value="SNRNP25 UBIQUITIN-LIKE DOMAIN-CONTAINING PROTEIN"/>
    <property type="match status" value="1"/>
</dbReference>
<gene>
    <name evidence="2" type="ORF">CR513_41585</name>
</gene>
<proteinExistence type="predicted"/>
<protein>
    <recommendedName>
        <fullName evidence="1">DUF7054 domain-containing protein</fullName>
    </recommendedName>
</protein>
<evidence type="ECO:0000259" key="1">
    <source>
        <dbReference type="Pfam" id="PF23156"/>
    </source>
</evidence>
<feature type="domain" description="DUF7054" evidence="1">
    <location>
        <begin position="29"/>
        <end position="112"/>
    </location>
</feature>
<dbReference type="EMBL" id="QJKJ01008948">
    <property type="protein sequence ID" value="RDX78168.1"/>
    <property type="molecule type" value="Genomic_DNA"/>
</dbReference>
<organism evidence="2 3">
    <name type="scientific">Mucuna pruriens</name>
    <name type="common">Velvet bean</name>
    <name type="synonym">Dolichos pruriens</name>
    <dbReference type="NCBI Taxonomy" id="157652"/>
    <lineage>
        <taxon>Eukaryota</taxon>
        <taxon>Viridiplantae</taxon>
        <taxon>Streptophyta</taxon>
        <taxon>Embryophyta</taxon>
        <taxon>Tracheophyta</taxon>
        <taxon>Spermatophyta</taxon>
        <taxon>Magnoliopsida</taxon>
        <taxon>eudicotyledons</taxon>
        <taxon>Gunneridae</taxon>
        <taxon>Pentapetalae</taxon>
        <taxon>rosids</taxon>
        <taxon>fabids</taxon>
        <taxon>Fabales</taxon>
        <taxon>Fabaceae</taxon>
        <taxon>Papilionoideae</taxon>
        <taxon>50 kb inversion clade</taxon>
        <taxon>NPAAA clade</taxon>
        <taxon>indigoferoid/millettioid clade</taxon>
        <taxon>Phaseoleae</taxon>
        <taxon>Mucuna</taxon>
    </lineage>
</organism>
<dbReference type="InterPro" id="IPR055482">
    <property type="entry name" value="DUF7054"/>
</dbReference>
<evidence type="ECO:0000313" key="3">
    <source>
        <dbReference type="Proteomes" id="UP000257109"/>
    </source>
</evidence>
<dbReference type="OrthoDB" id="651546at2759"/>
<feature type="non-terminal residue" evidence="2">
    <location>
        <position position="1"/>
    </location>
</feature>
<sequence length="120" mass="13312">MGGIVSTPPTHKFPLPTMESTSGSVYVRPSKLLLNVTIENSLGAIQVLLSPEDTVADLVKATLLIYDKEKRRPLLKDTNPNCYHLHYSPYTLQSLKPNEKLKNLGSRNFFLCSKPLASLS</sequence>
<dbReference type="InterPro" id="IPR040358">
    <property type="entry name" value="At4g22758-like"/>
</dbReference>
<reference evidence="2" key="1">
    <citation type="submission" date="2018-05" db="EMBL/GenBank/DDBJ databases">
        <title>Draft genome of Mucuna pruriens seed.</title>
        <authorList>
            <person name="Nnadi N.E."/>
            <person name="Vos R."/>
            <person name="Hasami M.H."/>
            <person name="Devisetty U.K."/>
            <person name="Aguiy J.C."/>
        </authorList>
    </citation>
    <scope>NUCLEOTIDE SEQUENCE [LARGE SCALE GENOMIC DNA]</scope>
    <source>
        <strain evidence="2">JCA_2017</strain>
    </source>
</reference>